<dbReference type="GO" id="GO:0004176">
    <property type="term" value="F:ATP-dependent peptidase activity"/>
    <property type="evidence" value="ECO:0007669"/>
    <property type="project" value="InterPro"/>
</dbReference>
<comment type="similarity">
    <text evidence="1">Belongs to the peptidase S14 family.</text>
</comment>
<dbReference type="EMBL" id="JACIDS010000002">
    <property type="protein sequence ID" value="MBB3930067.1"/>
    <property type="molecule type" value="Genomic_DNA"/>
</dbReference>
<proteinExistence type="inferred from homology"/>
<reference evidence="3 4" key="1">
    <citation type="submission" date="2020-08" db="EMBL/GenBank/DDBJ databases">
        <title>Genomic Encyclopedia of Type Strains, Phase IV (KMG-IV): sequencing the most valuable type-strain genomes for metagenomic binning, comparative biology and taxonomic classification.</title>
        <authorList>
            <person name="Goeker M."/>
        </authorList>
    </citation>
    <scope>NUCLEOTIDE SEQUENCE [LARGE SCALE GENOMIC DNA]</scope>
    <source>
        <strain evidence="3 4">DSM 25966</strain>
    </source>
</reference>
<gene>
    <name evidence="3" type="ORF">GGR25_001106</name>
</gene>
<organism evidence="3 4">
    <name type="scientific">Kaistia hirudinis</name>
    <dbReference type="NCBI Taxonomy" id="1293440"/>
    <lineage>
        <taxon>Bacteria</taxon>
        <taxon>Pseudomonadati</taxon>
        <taxon>Pseudomonadota</taxon>
        <taxon>Alphaproteobacteria</taxon>
        <taxon>Hyphomicrobiales</taxon>
        <taxon>Kaistiaceae</taxon>
        <taxon>Kaistia</taxon>
    </lineage>
</organism>
<evidence type="ECO:0000313" key="3">
    <source>
        <dbReference type="EMBL" id="MBB3930067.1"/>
    </source>
</evidence>
<keyword evidence="4" id="KW-1185">Reference proteome</keyword>
<protein>
    <submittedName>
        <fullName evidence="3">ATP-dependent protease ClpP protease subunit</fullName>
    </submittedName>
</protein>
<dbReference type="InterPro" id="IPR001907">
    <property type="entry name" value="ClpP"/>
</dbReference>
<evidence type="ECO:0000256" key="2">
    <source>
        <dbReference type="SAM" id="MobiDB-lite"/>
    </source>
</evidence>
<dbReference type="Proteomes" id="UP000553963">
    <property type="component" value="Unassembled WGS sequence"/>
</dbReference>
<dbReference type="RefSeq" id="WP_183397761.1">
    <property type="nucleotide sequence ID" value="NZ_JACIDS010000002.1"/>
</dbReference>
<dbReference type="GO" id="GO:0006508">
    <property type="term" value="P:proteolysis"/>
    <property type="evidence" value="ECO:0007669"/>
    <property type="project" value="UniProtKB-KW"/>
</dbReference>
<feature type="region of interest" description="Disordered" evidence="2">
    <location>
        <begin position="1"/>
        <end position="27"/>
    </location>
</feature>
<evidence type="ECO:0000256" key="1">
    <source>
        <dbReference type="ARBA" id="ARBA00007039"/>
    </source>
</evidence>
<keyword evidence="3" id="KW-0378">Hydrolase</keyword>
<dbReference type="Pfam" id="PF00574">
    <property type="entry name" value="CLP_protease"/>
    <property type="match status" value="1"/>
</dbReference>
<dbReference type="GO" id="GO:0004252">
    <property type="term" value="F:serine-type endopeptidase activity"/>
    <property type="evidence" value="ECO:0007669"/>
    <property type="project" value="InterPro"/>
</dbReference>
<dbReference type="InterPro" id="IPR029045">
    <property type="entry name" value="ClpP/crotonase-like_dom_sf"/>
</dbReference>
<dbReference type="SUPFAM" id="SSF52096">
    <property type="entry name" value="ClpP/crotonase"/>
    <property type="match status" value="1"/>
</dbReference>
<name>A0A840AM12_9HYPH</name>
<accession>A0A840AM12</accession>
<dbReference type="Gene3D" id="3.90.226.10">
    <property type="entry name" value="2-enoyl-CoA Hydratase, Chain A, domain 1"/>
    <property type="match status" value="1"/>
</dbReference>
<dbReference type="PRINTS" id="PR00127">
    <property type="entry name" value="CLPPROTEASEP"/>
</dbReference>
<evidence type="ECO:0000313" key="4">
    <source>
        <dbReference type="Proteomes" id="UP000553963"/>
    </source>
</evidence>
<dbReference type="AlphaFoldDB" id="A0A840AM12"/>
<sequence>MRPQDVVTIGNPRSVKRQNRRTSFAESALPHAPRARRTAALRLLAEAKRASGGQGPRTATIRINGVLDEALRRRVERALAAGVGADELRIDINSPGGDAYVGLVLYRLVREHPAARKVATVNARCCSAAMLPLLAADERRALPNAELLLHQAEAVRDGASRQRWTTVPLARAARDCNAIDATTVAILVDRTGLTEREAFAELAHERPLPIIKALSAGILTEVIGVAGGAAPAALASVRAMTNAAAAAGRPIAFGLPRYYLRALAAGGPEEREGG</sequence>
<dbReference type="InterPro" id="IPR023562">
    <property type="entry name" value="ClpP/TepA"/>
</dbReference>
<keyword evidence="3" id="KW-0645">Protease</keyword>
<comment type="caution">
    <text evidence="3">The sequence shown here is derived from an EMBL/GenBank/DDBJ whole genome shotgun (WGS) entry which is preliminary data.</text>
</comment>